<feature type="binding site" evidence="8">
    <location>
        <begin position="379"/>
        <end position="381"/>
    </location>
    <ligand>
        <name>FAD</name>
        <dbReference type="ChEBI" id="CHEBI:57692"/>
    </ligand>
</feature>
<dbReference type="SUPFAM" id="SSF48173">
    <property type="entry name" value="Cryptochrome/photolyase FAD-binding domain"/>
    <property type="match status" value="1"/>
</dbReference>
<evidence type="ECO:0000256" key="2">
    <source>
        <dbReference type="ARBA" id="ARBA00013149"/>
    </source>
</evidence>
<dbReference type="EC" id="4.1.99.3" evidence="2"/>
<evidence type="ECO:0000256" key="3">
    <source>
        <dbReference type="ARBA" id="ARBA00014046"/>
    </source>
</evidence>
<dbReference type="PROSITE" id="PS00394">
    <property type="entry name" value="DNA_PHOTOLYASES_1_1"/>
    <property type="match status" value="1"/>
</dbReference>
<keyword evidence="4 8" id="KW-0285">Flavoprotein</keyword>
<reference evidence="13 14" key="1">
    <citation type="journal article" date="2014" name="Genome Announc.">
        <title>Complete Genome Sequence of the Model Rhizosphere Strain Azospirillum brasilense Az39, Successfully Applied in Agriculture.</title>
        <authorList>
            <person name="Rivera D."/>
            <person name="Revale S."/>
            <person name="Molina R."/>
            <person name="Gualpa J."/>
            <person name="Puente M."/>
            <person name="Maroniche G."/>
            <person name="Paris G."/>
            <person name="Baker D."/>
            <person name="Clavijo B."/>
            <person name="McLay K."/>
            <person name="Spaepen S."/>
            <person name="Perticari A."/>
            <person name="Vazquez M."/>
            <person name="Wisniewski-Dye F."/>
            <person name="Watkins C."/>
            <person name="Martinez-Abarca F."/>
            <person name="Vanderleyden J."/>
            <person name="Cassan F."/>
        </authorList>
    </citation>
    <scope>NUCLEOTIDE SEQUENCE [LARGE SCALE GENOMIC DNA]</scope>
    <source>
        <strain evidence="13 14">Az39</strain>
    </source>
</reference>
<comment type="cofactor">
    <cofactor evidence="1">
        <name>(6R)-5,10-methylene-5,6,7,8-tetrahydrofolate</name>
        <dbReference type="ChEBI" id="CHEBI:15636"/>
    </cofactor>
</comment>
<dbReference type="Gene3D" id="1.10.579.10">
    <property type="entry name" value="DNA Cyclobutane Dipyrimidine Photolyase, subunit A, domain 3"/>
    <property type="match status" value="1"/>
</dbReference>
<dbReference type="PANTHER" id="PTHR11455:SF9">
    <property type="entry name" value="CRYPTOCHROME CIRCADIAN CLOCK 5 ISOFORM X1"/>
    <property type="match status" value="1"/>
</dbReference>
<feature type="binding site" evidence="8">
    <location>
        <begin position="241"/>
        <end position="245"/>
    </location>
    <ligand>
        <name>FAD</name>
        <dbReference type="ChEBI" id="CHEBI:57692"/>
    </ligand>
</feature>
<dbReference type="Gene3D" id="1.25.40.80">
    <property type="match status" value="1"/>
</dbReference>
<feature type="binding site" evidence="8">
    <location>
        <position position="279"/>
    </location>
    <ligand>
        <name>FAD</name>
        <dbReference type="ChEBI" id="CHEBI:57692"/>
    </ligand>
</feature>
<keyword evidence="5 8" id="KW-0274">FAD</keyword>
<dbReference type="InterPro" id="IPR036155">
    <property type="entry name" value="Crypto/Photolyase_N_sf"/>
</dbReference>
<dbReference type="RefSeq" id="WP_038527317.1">
    <property type="nucleotide sequence ID" value="NZ_CP007793.1"/>
</dbReference>
<dbReference type="InterPro" id="IPR036134">
    <property type="entry name" value="Crypto/Photolyase_FAD-like_sf"/>
</dbReference>
<dbReference type="InterPro" id="IPR014729">
    <property type="entry name" value="Rossmann-like_a/b/a_fold"/>
</dbReference>
<dbReference type="PROSITE" id="PS51645">
    <property type="entry name" value="PHR_CRY_ALPHA_BETA"/>
    <property type="match status" value="1"/>
</dbReference>
<organism evidence="13 14">
    <name type="scientific">Azospirillum argentinense</name>
    <dbReference type="NCBI Taxonomy" id="2970906"/>
    <lineage>
        <taxon>Bacteria</taxon>
        <taxon>Pseudomonadati</taxon>
        <taxon>Pseudomonadota</taxon>
        <taxon>Alphaproteobacteria</taxon>
        <taxon>Rhodospirillales</taxon>
        <taxon>Azospirillaceae</taxon>
        <taxon>Azospirillum</taxon>
    </lineage>
</organism>
<dbReference type="PANTHER" id="PTHR11455">
    <property type="entry name" value="CRYPTOCHROME"/>
    <property type="match status" value="1"/>
</dbReference>
<feature type="region of interest" description="Disordered" evidence="11">
    <location>
        <begin position="163"/>
        <end position="187"/>
    </location>
</feature>
<name>A0A060DK59_9PROT</name>
<dbReference type="GO" id="GO:0009416">
    <property type="term" value="P:response to light stimulus"/>
    <property type="evidence" value="ECO:0007669"/>
    <property type="project" value="TreeGrafter"/>
</dbReference>
<evidence type="ECO:0000256" key="7">
    <source>
        <dbReference type="ARBA" id="ARBA00033999"/>
    </source>
</evidence>
<feature type="site" description="Electron transfer via tryptophanyl radical" evidence="9">
    <location>
        <position position="313"/>
    </location>
</feature>
<dbReference type="EMBL" id="CP007793">
    <property type="protein sequence ID" value="AIB11383.1"/>
    <property type="molecule type" value="Genomic_DNA"/>
</dbReference>
<dbReference type="Pfam" id="PF03441">
    <property type="entry name" value="FAD_binding_7"/>
    <property type="match status" value="1"/>
</dbReference>
<evidence type="ECO:0000256" key="10">
    <source>
        <dbReference type="RuleBase" id="RU004182"/>
    </source>
</evidence>
<dbReference type="InterPro" id="IPR018394">
    <property type="entry name" value="DNA_photolyase_1_CS_C"/>
</dbReference>
<protein>
    <recommendedName>
        <fullName evidence="3">Deoxyribodipyrimidine photo-lyase</fullName>
        <ecNumber evidence="2">4.1.99.3</ecNumber>
    </recommendedName>
</protein>
<sequence length="485" mass="54376">MTTDQSPILVWFRNDLRLADNPALSAAAEDGAPVIPVYIREKDAHDPWLPGAASRWWLHGSLERLGKALAKLGSPLVLRSGDPAAVLAALAEETGADTLLCNRRAGPTAIARDRRVVERLSVRGVTVHPHNAALLFEPGTIRTKSDTPFRVFTPFWKALLSMPEPPRPTRAPTKLTPPAKPVSSESLKDWDLLPSAPDWAGGLRERWEPGEEAARERLADFLEGPVAAYPAERDRPDHDGTSAMSPHLAFGEIGPRQIWHATRHAADQRHELAAGAEAFLRELGWREFNHHLLREEPGIPDTPLDARFARFPWRTDKAGLRAWQRGRTGYPIVDAGMRQLWQTGWMHNRVRMIVGSFLIKDLLIPWQEGEAWFWDTLVDADIGNNAGNWQWVAGCGADAAPFFRVFNPILQGEKFDPEGAYVRRYVPELEKLSNRWIHKPWEAPDEVLRQANVKIGKDYPRPIVDHGTARDRALAAFNEVKKAGD</sequence>
<dbReference type="PRINTS" id="PR00147">
    <property type="entry name" value="DNAPHOTLYASE"/>
</dbReference>
<comment type="catalytic activity">
    <reaction evidence="7">
        <text>cyclobutadipyrimidine (in DNA) = 2 pyrimidine residues (in DNA).</text>
        <dbReference type="EC" id="4.1.99.3"/>
    </reaction>
</comment>
<accession>A0A060DK59</accession>
<dbReference type="Gene3D" id="3.40.50.620">
    <property type="entry name" value="HUPs"/>
    <property type="match status" value="1"/>
</dbReference>
<feature type="site" description="Electron transfer via tryptophanyl radical" evidence="9">
    <location>
        <position position="389"/>
    </location>
</feature>
<evidence type="ECO:0000256" key="1">
    <source>
        <dbReference type="ARBA" id="ARBA00001932"/>
    </source>
</evidence>
<comment type="similarity">
    <text evidence="10">Belongs to the DNA photolyase family.</text>
</comment>
<evidence type="ECO:0000313" key="14">
    <source>
        <dbReference type="Proteomes" id="UP000027186"/>
    </source>
</evidence>
<keyword evidence="6 10" id="KW-0157">Chromophore</keyword>
<evidence type="ECO:0000259" key="12">
    <source>
        <dbReference type="PROSITE" id="PS51645"/>
    </source>
</evidence>
<evidence type="ECO:0000313" key="13">
    <source>
        <dbReference type="EMBL" id="AIB11383.1"/>
    </source>
</evidence>
<dbReference type="SUPFAM" id="SSF52425">
    <property type="entry name" value="Cryptochrome/photolyase, N-terminal domain"/>
    <property type="match status" value="1"/>
</dbReference>
<dbReference type="KEGG" id="abq:ABAZ39_05020"/>
<evidence type="ECO:0000256" key="9">
    <source>
        <dbReference type="PIRSR" id="PIRSR602081-2"/>
    </source>
</evidence>
<proteinExistence type="inferred from homology"/>
<evidence type="ECO:0000256" key="4">
    <source>
        <dbReference type="ARBA" id="ARBA00022630"/>
    </source>
</evidence>
<feature type="site" description="Electron transfer via tryptophanyl radical" evidence="9">
    <location>
        <position position="366"/>
    </location>
</feature>
<dbReference type="GO" id="GO:0071949">
    <property type="term" value="F:FAD binding"/>
    <property type="evidence" value="ECO:0007669"/>
    <property type="project" value="TreeGrafter"/>
</dbReference>
<dbReference type="InterPro" id="IPR006050">
    <property type="entry name" value="DNA_photolyase_N"/>
</dbReference>
<keyword evidence="13" id="KW-0456">Lyase</keyword>
<feature type="binding site" evidence="8">
    <location>
        <position position="229"/>
    </location>
    <ligand>
        <name>FAD</name>
        <dbReference type="ChEBI" id="CHEBI:57692"/>
    </ligand>
</feature>
<evidence type="ECO:0000256" key="11">
    <source>
        <dbReference type="SAM" id="MobiDB-lite"/>
    </source>
</evidence>
<comment type="cofactor">
    <cofactor evidence="8">
        <name>FAD</name>
        <dbReference type="ChEBI" id="CHEBI:57692"/>
    </cofactor>
    <text evidence="8">Binds 1 FAD per subunit.</text>
</comment>
<evidence type="ECO:0000256" key="8">
    <source>
        <dbReference type="PIRSR" id="PIRSR602081-1"/>
    </source>
</evidence>
<dbReference type="GO" id="GO:0003677">
    <property type="term" value="F:DNA binding"/>
    <property type="evidence" value="ECO:0007669"/>
    <property type="project" value="TreeGrafter"/>
</dbReference>
<dbReference type="Pfam" id="PF00875">
    <property type="entry name" value="DNA_photolyase"/>
    <property type="match status" value="1"/>
</dbReference>
<dbReference type="FunFam" id="1.10.579.10:FF:000003">
    <property type="entry name" value="Deoxyribodipyrimidine photo-lyase"/>
    <property type="match status" value="1"/>
</dbReference>
<dbReference type="InterPro" id="IPR005101">
    <property type="entry name" value="Cryptochr/Photolyase_FAD-bd"/>
</dbReference>
<dbReference type="GO" id="GO:0003904">
    <property type="term" value="F:deoxyribodipyrimidine photo-lyase activity"/>
    <property type="evidence" value="ECO:0007669"/>
    <property type="project" value="UniProtKB-EC"/>
</dbReference>
<evidence type="ECO:0000256" key="5">
    <source>
        <dbReference type="ARBA" id="ARBA00022827"/>
    </source>
</evidence>
<dbReference type="InterPro" id="IPR002081">
    <property type="entry name" value="Cryptochrome/DNA_photolyase_1"/>
</dbReference>
<gene>
    <name evidence="13" type="ORF">ABAZ39_05020</name>
</gene>
<dbReference type="Proteomes" id="UP000027186">
    <property type="component" value="Chromosome"/>
</dbReference>
<evidence type="ECO:0000256" key="6">
    <source>
        <dbReference type="ARBA" id="ARBA00022991"/>
    </source>
</evidence>
<feature type="domain" description="Photolyase/cryptochrome alpha/beta" evidence="12">
    <location>
        <begin position="6"/>
        <end position="135"/>
    </location>
</feature>
<dbReference type="AlphaFoldDB" id="A0A060DK59"/>
<dbReference type="GO" id="GO:0000719">
    <property type="term" value="P:photoreactive repair"/>
    <property type="evidence" value="ECO:0007669"/>
    <property type="project" value="UniProtKB-ARBA"/>
</dbReference>